<accession>A0A7R9F3L0</accession>
<keyword evidence="1" id="KW-1133">Transmembrane helix</keyword>
<protein>
    <submittedName>
        <fullName evidence="2">Uncharacterized protein</fullName>
    </submittedName>
</protein>
<reference evidence="2" key="1">
    <citation type="submission" date="2020-11" db="EMBL/GenBank/DDBJ databases">
        <authorList>
            <person name="Tran Van P."/>
        </authorList>
    </citation>
    <scope>NUCLEOTIDE SEQUENCE</scope>
</reference>
<feature type="transmembrane region" description="Helical" evidence="1">
    <location>
        <begin position="137"/>
        <end position="154"/>
    </location>
</feature>
<feature type="transmembrane region" description="Helical" evidence="1">
    <location>
        <begin position="76"/>
        <end position="100"/>
    </location>
</feature>
<organism evidence="2">
    <name type="scientific">Timema bartmani</name>
    <dbReference type="NCBI Taxonomy" id="61472"/>
    <lineage>
        <taxon>Eukaryota</taxon>
        <taxon>Metazoa</taxon>
        <taxon>Ecdysozoa</taxon>
        <taxon>Arthropoda</taxon>
        <taxon>Hexapoda</taxon>
        <taxon>Insecta</taxon>
        <taxon>Pterygota</taxon>
        <taxon>Neoptera</taxon>
        <taxon>Polyneoptera</taxon>
        <taxon>Phasmatodea</taxon>
        <taxon>Timematodea</taxon>
        <taxon>Timematoidea</taxon>
        <taxon>Timematidae</taxon>
        <taxon>Timema</taxon>
    </lineage>
</organism>
<proteinExistence type="predicted"/>
<gene>
    <name evidence="2" type="ORF">TBIB3V08_LOCUS7784</name>
</gene>
<name>A0A7R9F3L0_9NEOP</name>
<dbReference type="EMBL" id="OD567269">
    <property type="protein sequence ID" value="CAD7445432.1"/>
    <property type="molecule type" value="Genomic_DNA"/>
</dbReference>
<keyword evidence="1" id="KW-0812">Transmembrane</keyword>
<dbReference type="AlphaFoldDB" id="A0A7R9F3L0"/>
<evidence type="ECO:0000256" key="1">
    <source>
        <dbReference type="SAM" id="Phobius"/>
    </source>
</evidence>
<evidence type="ECO:0000313" key="2">
    <source>
        <dbReference type="EMBL" id="CAD7445432.1"/>
    </source>
</evidence>
<feature type="transmembrane region" description="Helical" evidence="1">
    <location>
        <begin position="36"/>
        <end position="55"/>
    </location>
</feature>
<sequence>MNPTSAILGGLNRLAQNIIGKHDVVLNLLARVFSSSFVHTVPSLVFLFAVGIFLYDHNPQVNFLKRKWTKNLAKVIVCWFFVHVSLQVWLLFQQMVYILVRNYWQLPSHYVDTSAILWDFLWGVKHQPAEPWIPADFVYLCVTGACAVALLASVGRPRVVVKLLTTLATLGVNNLLRVTNNYLHRMKALLPHSLSQLGKPTPSFPTKLAYPLGRVPMKLAKKNYIQKLLSYVHHEHREFYDEVVKWPISDVQHEDDD</sequence>
<keyword evidence="1" id="KW-0472">Membrane</keyword>